<dbReference type="GO" id="GO:0016682">
    <property type="term" value="F:oxidoreductase activity, acting on diphenols and related substances as donors, oxygen as acceptor"/>
    <property type="evidence" value="ECO:0007669"/>
    <property type="project" value="TreeGrafter"/>
</dbReference>
<feature type="transmembrane region" description="Helical" evidence="7">
    <location>
        <begin position="80"/>
        <end position="99"/>
    </location>
</feature>
<evidence type="ECO:0000256" key="1">
    <source>
        <dbReference type="ARBA" id="ARBA00004651"/>
    </source>
</evidence>
<feature type="transmembrane region" description="Helical" evidence="7">
    <location>
        <begin position="229"/>
        <end position="248"/>
    </location>
</feature>
<keyword evidence="3" id="KW-1003">Cell membrane</keyword>
<organism evidence="8 9">
    <name type="scientific">Aquella oligotrophica</name>
    <dbReference type="NCBI Taxonomy" id="2067065"/>
    <lineage>
        <taxon>Bacteria</taxon>
        <taxon>Pseudomonadati</taxon>
        <taxon>Pseudomonadota</taxon>
        <taxon>Betaproteobacteria</taxon>
        <taxon>Neisseriales</taxon>
        <taxon>Neisseriaceae</taxon>
        <taxon>Aquella</taxon>
    </lineage>
</organism>
<dbReference type="PANTHER" id="PTHR43141:SF4">
    <property type="entry name" value="CYTOCHROME BD2 SUBUNIT II"/>
    <property type="match status" value="1"/>
</dbReference>
<comment type="subcellular location">
    <subcellularLocation>
        <location evidence="1">Cell membrane</location>
        <topology evidence="1">Multi-pass membrane protein</topology>
    </subcellularLocation>
</comment>
<dbReference type="EMBL" id="CP024847">
    <property type="protein sequence ID" value="AUR51333.1"/>
    <property type="molecule type" value="Genomic_DNA"/>
</dbReference>
<evidence type="ECO:0000313" key="9">
    <source>
        <dbReference type="Proteomes" id="UP000236655"/>
    </source>
</evidence>
<dbReference type="Proteomes" id="UP000236655">
    <property type="component" value="Chromosome"/>
</dbReference>
<dbReference type="GO" id="GO:0005886">
    <property type="term" value="C:plasma membrane"/>
    <property type="evidence" value="ECO:0007669"/>
    <property type="project" value="UniProtKB-SubCell"/>
</dbReference>
<evidence type="ECO:0000256" key="3">
    <source>
        <dbReference type="ARBA" id="ARBA00022475"/>
    </source>
</evidence>
<dbReference type="GO" id="GO:0019646">
    <property type="term" value="P:aerobic electron transport chain"/>
    <property type="evidence" value="ECO:0007669"/>
    <property type="project" value="TreeGrafter"/>
</dbReference>
<evidence type="ECO:0000313" key="8">
    <source>
        <dbReference type="EMBL" id="AUR51333.1"/>
    </source>
</evidence>
<proteinExistence type="inferred from homology"/>
<evidence type="ECO:0000256" key="5">
    <source>
        <dbReference type="ARBA" id="ARBA00022989"/>
    </source>
</evidence>
<dbReference type="KEGG" id="nba:CUN60_03135"/>
<dbReference type="AlphaFoldDB" id="A0A2I7N4E8"/>
<evidence type="ECO:0000256" key="2">
    <source>
        <dbReference type="ARBA" id="ARBA00007543"/>
    </source>
</evidence>
<dbReference type="NCBIfam" id="TIGR00203">
    <property type="entry name" value="cydB"/>
    <property type="match status" value="1"/>
</dbReference>
<evidence type="ECO:0000256" key="4">
    <source>
        <dbReference type="ARBA" id="ARBA00022692"/>
    </source>
</evidence>
<dbReference type="OrthoDB" id="9776710at2"/>
<feature type="transmembrane region" description="Helical" evidence="7">
    <location>
        <begin position="296"/>
        <end position="318"/>
    </location>
</feature>
<dbReference type="PANTHER" id="PTHR43141">
    <property type="entry name" value="CYTOCHROME BD2 SUBUNIT II"/>
    <property type="match status" value="1"/>
</dbReference>
<feature type="transmembrane region" description="Helical" evidence="7">
    <location>
        <begin position="255"/>
        <end position="276"/>
    </location>
</feature>
<feature type="transmembrane region" description="Helical" evidence="7">
    <location>
        <begin position="152"/>
        <end position="171"/>
    </location>
</feature>
<feature type="transmembrane region" description="Helical" evidence="7">
    <location>
        <begin position="191"/>
        <end position="209"/>
    </location>
</feature>
<protein>
    <submittedName>
        <fullName evidence="8">Cytochrome d ubiquinol oxidase subunit II</fullName>
    </submittedName>
</protein>
<keyword evidence="9" id="KW-1185">Reference proteome</keyword>
<keyword evidence="5 7" id="KW-1133">Transmembrane helix</keyword>
<dbReference type="Pfam" id="PF02322">
    <property type="entry name" value="Cyt_bd_oxida_II"/>
    <property type="match status" value="1"/>
</dbReference>
<feature type="transmembrane region" description="Helical" evidence="7">
    <location>
        <begin position="6"/>
        <end position="35"/>
    </location>
</feature>
<keyword evidence="4 7" id="KW-0812">Transmembrane</keyword>
<gene>
    <name evidence="8" type="primary">cydB</name>
    <name evidence="8" type="ORF">CUN60_03135</name>
</gene>
<reference evidence="9" key="1">
    <citation type="submission" date="2017-11" db="EMBL/GenBank/DDBJ databases">
        <authorList>
            <person name="Chan K.G."/>
            <person name="Lee L.S."/>
        </authorList>
    </citation>
    <scope>NUCLEOTIDE SEQUENCE [LARGE SCALE GENOMIC DNA]</scope>
    <source>
        <strain evidence="9">DSM 100970</strain>
    </source>
</reference>
<dbReference type="InterPro" id="IPR003317">
    <property type="entry name" value="Cyt-d_oxidase_su2"/>
</dbReference>
<comment type="similarity">
    <text evidence="2">Belongs to the cytochrome ubiquinol oxidase subunit 2 family.</text>
</comment>
<name>A0A2I7N4E8_9NEIS</name>
<dbReference type="GO" id="GO:0070069">
    <property type="term" value="C:cytochrome complex"/>
    <property type="evidence" value="ECO:0007669"/>
    <property type="project" value="TreeGrafter"/>
</dbReference>
<feature type="transmembrane region" description="Helical" evidence="7">
    <location>
        <begin position="111"/>
        <end position="132"/>
    </location>
</feature>
<keyword evidence="6 7" id="KW-0472">Membrane</keyword>
<dbReference type="GO" id="GO:0009055">
    <property type="term" value="F:electron transfer activity"/>
    <property type="evidence" value="ECO:0007669"/>
    <property type="project" value="TreeGrafter"/>
</dbReference>
<evidence type="ECO:0000256" key="7">
    <source>
        <dbReference type="SAM" id="Phobius"/>
    </source>
</evidence>
<sequence>MELALTWLLIIAFIIIMYILLDGFTLGVGLLFPLIKEDSERDIMVTTVLPVWDGNETWLVFAGAALYGAFPLAFSTLFPIWYIPLMLLIFGLLLRGIAFEFRLKAHETRRLWDWCLFGGSLMAVIAQGLVIGSFVSGFQFNPATGEAIRKQWFSGFGLFCALALIIAYGLLGSARLIKKTSGSLQTKFYKISAKLQWLLMLAVIIVGVYSPQSSRLQMRYWFDLQHSAFILVFLIIMAFLFAIHALAIKNRFENLPFASLIIIFILAYLALVTSNLPYLVPNQITFMQAKADDGALLFMLVGAAILIPVLLFYTAYAYKIFGGKTNEKISY</sequence>
<accession>A0A2I7N4E8</accession>
<evidence type="ECO:0000256" key="6">
    <source>
        <dbReference type="ARBA" id="ARBA00023136"/>
    </source>
</evidence>
<dbReference type="RefSeq" id="WP_102950633.1">
    <property type="nucleotide sequence ID" value="NZ_CP024847.1"/>
</dbReference>